<comment type="caution">
    <text evidence="3">The sequence shown here is derived from an EMBL/GenBank/DDBJ whole genome shotgun (WGS) entry which is preliminary data.</text>
</comment>
<evidence type="ECO:0000259" key="2">
    <source>
        <dbReference type="Pfam" id="PF05229"/>
    </source>
</evidence>
<evidence type="ECO:0000313" key="4">
    <source>
        <dbReference type="Proteomes" id="UP000297839"/>
    </source>
</evidence>
<keyword evidence="1" id="KW-0732">Signal</keyword>
<organism evidence="3 4">
    <name type="scientific">Ramlibacter humi</name>
    <dbReference type="NCBI Taxonomy" id="2530451"/>
    <lineage>
        <taxon>Bacteria</taxon>
        <taxon>Pseudomonadati</taxon>
        <taxon>Pseudomonadota</taxon>
        <taxon>Betaproteobacteria</taxon>
        <taxon>Burkholderiales</taxon>
        <taxon>Comamonadaceae</taxon>
        <taxon>Ramlibacter</taxon>
    </lineage>
</organism>
<evidence type="ECO:0000313" key="3">
    <source>
        <dbReference type="EMBL" id="TFZ08508.1"/>
    </source>
</evidence>
<name>A0A4Z0CDB9_9BURK</name>
<evidence type="ECO:0000256" key="1">
    <source>
        <dbReference type="SAM" id="SignalP"/>
    </source>
</evidence>
<dbReference type="AlphaFoldDB" id="A0A4Z0CDB9"/>
<sequence>MKLSTTARIAAICLAALAGAAHADTQSITVSATVSGVCKLTAFPNMTFTALDPTSAADGSGSTTIQYKCTKGTAPSSFTVGGSSTGTYSGTGANALAGTGGNLDTIPYTITWTAPTAAGSGFGTGSTATSVSLTGAILNANYVNVKADTYSKQVAIVIAP</sequence>
<gene>
    <name evidence="3" type="ORF">EZ216_04950</name>
</gene>
<dbReference type="InterPro" id="IPR007893">
    <property type="entry name" value="Spore_coat_U/FanG"/>
</dbReference>
<dbReference type="Proteomes" id="UP000297839">
    <property type="component" value="Unassembled WGS sequence"/>
</dbReference>
<dbReference type="Pfam" id="PF05229">
    <property type="entry name" value="SCPU"/>
    <property type="match status" value="1"/>
</dbReference>
<proteinExistence type="predicted"/>
<accession>A0A4Z0CDB9</accession>
<protein>
    <recommendedName>
        <fullName evidence="2">Spore coat protein U/FanG domain-containing protein</fullName>
    </recommendedName>
</protein>
<feature type="signal peptide" evidence="1">
    <location>
        <begin position="1"/>
        <end position="23"/>
    </location>
</feature>
<dbReference type="RefSeq" id="WP_135248446.1">
    <property type="nucleotide sequence ID" value="NZ_SMLK01000001.1"/>
</dbReference>
<keyword evidence="4" id="KW-1185">Reference proteome</keyword>
<reference evidence="3 4" key="1">
    <citation type="submission" date="2019-03" db="EMBL/GenBank/DDBJ databases">
        <title>Ramlibacter sp. 18x22-1, whole genome shotgun sequence.</title>
        <authorList>
            <person name="Zhang X."/>
            <person name="Feng G."/>
            <person name="Zhu H."/>
        </authorList>
    </citation>
    <scope>NUCLEOTIDE SEQUENCE [LARGE SCALE GENOMIC DNA]</scope>
    <source>
        <strain evidence="3 4">18x22-1</strain>
    </source>
</reference>
<dbReference type="EMBL" id="SMLK01000001">
    <property type="protein sequence ID" value="TFZ08508.1"/>
    <property type="molecule type" value="Genomic_DNA"/>
</dbReference>
<feature type="chain" id="PRO_5021380448" description="Spore coat protein U/FanG domain-containing protein" evidence="1">
    <location>
        <begin position="24"/>
        <end position="160"/>
    </location>
</feature>
<feature type="domain" description="Spore coat protein U/FanG" evidence="2">
    <location>
        <begin position="25"/>
        <end position="154"/>
    </location>
</feature>